<proteinExistence type="predicted"/>
<dbReference type="RefSeq" id="WP_088862567.1">
    <property type="nucleotide sequence ID" value="NZ_CP014854.1"/>
</dbReference>
<sequence>MKRVLATILAVIIMAPLIASNLGLAEDFQPKIYRQAFVFTIEVMPNGNANITLKTTWLGPRDEIQKQIEKILNETHSGNVTVEEAIAKFEEEQLRGYVQSLTQSGMSLTNESLKSYGIAGGDNITIVFNAIALNFSRYYSYDDHWEVRIDPTRGYASMNVPDTGLPFGVDINSTFVVKLPENATLIGYPKPFARQYNTSKFFVSSEVRGDTVVVNSYIYLEPFLPPDGYKALFGDYQDYYILYRAPYKGQEHYQSSVMNEYVTLDVYTNGSVRLHMRDEYIGPKSEVEARKQEILAYGVENATEYILRTYSIALGYRGALVDGGKVKILGLNETDAPLVVDAEYMLRNFTTFENGSYVYQFDPTLGLANGLSGRLEYEVNHTLYLTINLPDGGKFLEVPDKLSEELNGNRLTVTVVEEGRSLRITSNVFIRYGAPAEDVTKLLSNHTTATIRYTIPEEKGRPSETMQAIAVAVALVLLVGAVVLWKRR</sequence>
<dbReference type="OrthoDB" id="94709at2157"/>
<keyword evidence="1" id="KW-1133">Transmembrane helix</keyword>
<dbReference type="AlphaFoldDB" id="A0A218P105"/>
<keyword evidence="1" id="KW-0472">Membrane</keyword>
<accession>A0A218P105</accession>
<dbReference type="Proteomes" id="UP000197156">
    <property type="component" value="Chromosome"/>
</dbReference>
<gene>
    <name evidence="2" type="ORF">A3L02_03005</name>
</gene>
<dbReference type="GeneID" id="33323691"/>
<dbReference type="KEGG" id="tce:A3L02_03005"/>
<reference evidence="2 3" key="1">
    <citation type="submission" date="2016-03" db="EMBL/GenBank/DDBJ databases">
        <title>Complete genome sequence of Thermococcus celer.</title>
        <authorList>
            <person name="Oger P.M."/>
        </authorList>
    </citation>
    <scope>NUCLEOTIDE SEQUENCE [LARGE SCALE GENOMIC DNA]</scope>
    <source>
        <strain evidence="2 3">Vu 13</strain>
    </source>
</reference>
<dbReference type="EMBL" id="CP014854">
    <property type="protein sequence ID" value="ASI98608.1"/>
    <property type="molecule type" value="Genomic_DNA"/>
</dbReference>
<evidence type="ECO:0000313" key="2">
    <source>
        <dbReference type="EMBL" id="ASI98608.1"/>
    </source>
</evidence>
<name>A0A218P105_THECE</name>
<protein>
    <submittedName>
        <fullName evidence="2">Uncharacterized protein</fullName>
    </submittedName>
</protein>
<evidence type="ECO:0000256" key="1">
    <source>
        <dbReference type="SAM" id="Phobius"/>
    </source>
</evidence>
<feature type="transmembrane region" description="Helical" evidence="1">
    <location>
        <begin position="466"/>
        <end position="485"/>
    </location>
</feature>
<keyword evidence="1" id="KW-0812">Transmembrane</keyword>
<organism evidence="2 3">
    <name type="scientific">Thermococcus celer Vu 13 = JCM 8558</name>
    <dbReference type="NCBI Taxonomy" id="1293037"/>
    <lineage>
        <taxon>Archaea</taxon>
        <taxon>Methanobacteriati</taxon>
        <taxon>Methanobacteriota</taxon>
        <taxon>Thermococci</taxon>
        <taxon>Thermococcales</taxon>
        <taxon>Thermococcaceae</taxon>
        <taxon>Thermococcus</taxon>
    </lineage>
</organism>
<evidence type="ECO:0000313" key="3">
    <source>
        <dbReference type="Proteomes" id="UP000197156"/>
    </source>
</evidence>
<keyword evidence="3" id="KW-1185">Reference proteome</keyword>